<dbReference type="SUPFAM" id="SSF52540">
    <property type="entry name" value="P-loop containing nucleoside triphosphate hydrolases"/>
    <property type="match status" value="1"/>
</dbReference>
<protein>
    <submittedName>
        <fullName evidence="5">Branched-chain amino acid transport ATP-binding protein LivG</fullName>
    </submittedName>
</protein>
<dbReference type="PROSITE" id="PS50893">
    <property type="entry name" value="ABC_TRANSPORTER_2"/>
    <property type="match status" value="1"/>
</dbReference>
<proteinExistence type="predicted"/>
<dbReference type="InterPro" id="IPR003593">
    <property type="entry name" value="AAA+_ATPase"/>
</dbReference>
<dbReference type="GO" id="GO:0015808">
    <property type="term" value="P:L-alanine transport"/>
    <property type="evidence" value="ECO:0007669"/>
    <property type="project" value="TreeGrafter"/>
</dbReference>
<dbReference type="InterPro" id="IPR051120">
    <property type="entry name" value="ABC_AA/LPS_Transport"/>
</dbReference>
<dbReference type="GO" id="GO:0005886">
    <property type="term" value="C:plasma membrane"/>
    <property type="evidence" value="ECO:0007669"/>
    <property type="project" value="TreeGrafter"/>
</dbReference>
<dbReference type="GO" id="GO:0005524">
    <property type="term" value="F:ATP binding"/>
    <property type="evidence" value="ECO:0007669"/>
    <property type="project" value="UniProtKB-KW"/>
</dbReference>
<dbReference type="GO" id="GO:1903805">
    <property type="term" value="P:L-valine import across plasma membrane"/>
    <property type="evidence" value="ECO:0007669"/>
    <property type="project" value="TreeGrafter"/>
</dbReference>
<dbReference type="SMART" id="SM00382">
    <property type="entry name" value="AAA"/>
    <property type="match status" value="1"/>
</dbReference>
<keyword evidence="1" id="KW-0813">Transport</keyword>
<evidence type="ECO:0000256" key="3">
    <source>
        <dbReference type="ARBA" id="ARBA00022840"/>
    </source>
</evidence>
<feature type="domain" description="ABC transporter" evidence="4">
    <location>
        <begin position="4"/>
        <end position="245"/>
    </location>
</feature>
<dbReference type="InterPro" id="IPR027417">
    <property type="entry name" value="P-loop_NTPase"/>
</dbReference>
<reference evidence="5" key="1">
    <citation type="submission" date="2020-02" db="EMBL/GenBank/DDBJ databases">
        <authorList>
            <person name="Meier V. D."/>
        </authorList>
    </citation>
    <scope>NUCLEOTIDE SEQUENCE</scope>
    <source>
        <strain evidence="5">AVDCRST_MAG37</strain>
    </source>
</reference>
<dbReference type="PANTHER" id="PTHR45772">
    <property type="entry name" value="CONSERVED COMPONENT OF ABC TRANSPORTER FOR NATURAL AMINO ACIDS-RELATED"/>
    <property type="match status" value="1"/>
</dbReference>
<evidence type="ECO:0000259" key="4">
    <source>
        <dbReference type="PROSITE" id="PS50893"/>
    </source>
</evidence>
<dbReference type="GO" id="GO:0015188">
    <property type="term" value="F:L-isoleucine transmembrane transporter activity"/>
    <property type="evidence" value="ECO:0007669"/>
    <property type="project" value="TreeGrafter"/>
</dbReference>
<sequence length="254" mass="27857">MSALELEGVAKHFGALAATQDVSFSVEVGERVALVGPNGAGKTTLFNLISGEIMPDKGVIRLSDQDVTQYSPDRMSESGLGRTFQKNSLFMESTVYENVRLAVQRRLGIKLKVFKSVDRYPELRRETEEVLNSVRLISRSETKAKNLSYGEQRQLELGIALATSPRVLLLDEPTAGMSGKETGEMVTMLQTLPQDLTLLIVEHDMDVVMALASRIIVLNFGEVIADGDPEEVRRNKEVLAAYLGLDADEEALGA</sequence>
<dbReference type="PANTHER" id="PTHR45772:SF7">
    <property type="entry name" value="AMINO ACID ABC TRANSPORTER ATP-BINDING PROTEIN"/>
    <property type="match status" value="1"/>
</dbReference>
<gene>
    <name evidence="5" type="ORF">AVDCRST_MAG37-3120</name>
</gene>
<keyword evidence="3 5" id="KW-0067">ATP-binding</keyword>
<keyword evidence="2" id="KW-0547">Nucleotide-binding</keyword>
<dbReference type="InterPro" id="IPR003439">
    <property type="entry name" value="ABC_transporter-like_ATP-bd"/>
</dbReference>
<accession>A0A6J4R267</accession>
<evidence type="ECO:0000256" key="2">
    <source>
        <dbReference type="ARBA" id="ARBA00022741"/>
    </source>
</evidence>
<dbReference type="Gene3D" id="3.40.50.300">
    <property type="entry name" value="P-loop containing nucleotide triphosphate hydrolases"/>
    <property type="match status" value="1"/>
</dbReference>
<dbReference type="EMBL" id="CADCVD010000159">
    <property type="protein sequence ID" value="CAA9456861.1"/>
    <property type="molecule type" value="Genomic_DNA"/>
</dbReference>
<dbReference type="GO" id="GO:1903806">
    <property type="term" value="P:L-isoleucine import across plasma membrane"/>
    <property type="evidence" value="ECO:0007669"/>
    <property type="project" value="TreeGrafter"/>
</dbReference>
<dbReference type="CDD" id="cd03219">
    <property type="entry name" value="ABC_Mj1267_LivG_branched"/>
    <property type="match status" value="1"/>
</dbReference>
<evidence type="ECO:0000256" key="1">
    <source>
        <dbReference type="ARBA" id="ARBA00022448"/>
    </source>
</evidence>
<dbReference type="GO" id="GO:0042941">
    <property type="term" value="P:D-alanine transmembrane transport"/>
    <property type="evidence" value="ECO:0007669"/>
    <property type="project" value="TreeGrafter"/>
</dbReference>
<dbReference type="AlphaFoldDB" id="A0A6J4R267"/>
<dbReference type="InterPro" id="IPR032823">
    <property type="entry name" value="BCA_ABC_TP_C"/>
</dbReference>
<dbReference type="GO" id="GO:0005304">
    <property type="term" value="F:L-valine transmembrane transporter activity"/>
    <property type="evidence" value="ECO:0007669"/>
    <property type="project" value="TreeGrafter"/>
</dbReference>
<dbReference type="GO" id="GO:0016887">
    <property type="term" value="F:ATP hydrolysis activity"/>
    <property type="evidence" value="ECO:0007669"/>
    <property type="project" value="InterPro"/>
</dbReference>
<dbReference type="Pfam" id="PF00005">
    <property type="entry name" value="ABC_tran"/>
    <property type="match status" value="1"/>
</dbReference>
<dbReference type="GO" id="GO:0015192">
    <property type="term" value="F:L-phenylalanine transmembrane transporter activity"/>
    <property type="evidence" value="ECO:0007669"/>
    <property type="project" value="TreeGrafter"/>
</dbReference>
<name>A0A6J4R267_9ACTN</name>
<organism evidence="5">
    <name type="scientific">uncultured Rubrobacteraceae bacterium</name>
    <dbReference type="NCBI Taxonomy" id="349277"/>
    <lineage>
        <taxon>Bacteria</taxon>
        <taxon>Bacillati</taxon>
        <taxon>Actinomycetota</taxon>
        <taxon>Rubrobacteria</taxon>
        <taxon>Rubrobacterales</taxon>
        <taxon>Rubrobacteraceae</taxon>
        <taxon>environmental samples</taxon>
    </lineage>
</organism>
<dbReference type="FunFam" id="3.40.50.300:FF:000421">
    <property type="entry name" value="Branched-chain amino acid ABC transporter ATP-binding protein"/>
    <property type="match status" value="1"/>
</dbReference>
<evidence type="ECO:0000313" key="5">
    <source>
        <dbReference type="EMBL" id="CAA9456861.1"/>
    </source>
</evidence>
<dbReference type="Pfam" id="PF12399">
    <property type="entry name" value="BCA_ABC_TP_C"/>
    <property type="match status" value="1"/>
</dbReference>